<comment type="caution">
    <text evidence="1">The sequence shown here is derived from an EMBL/GenBank/DDBJ whole genome shotgun (WGS) entry which is preliminary data.</text>
</comment>
<accession>A0A7V7VQ86</accession>
<organism evidence="1 2">
    <name type="scientific">Brucella tritici</name>
    <dbReference type="NCBI Taxonomy" id="94626"/>
    <lineage>
        <taxon>Bacteria</taxon>
        <taxon>Pseudomonadati</taxon>
        <taxon>Pseudomonadota</taxon>
        <taxon>Alphaproteobacteria</taxon>
        <taxon>Hyphomicrobiales</taxon>
        <taxon>Brucellaceae</taxon>
        <taxon>Brucella/Ochrobactrum group</taxon>
        <taxon>Brucella</taxon>
    </lineage>
</organism>
<protein>
    <submittedName>
        <fullName evidence="1">Uncharacterized protein</fullName>
    </submittedName>
</protein>
<dbReference type="EMBL" id="WBVY01000012">
    <property type="protein sequence ID" value="KAB2654637.1"/>
    <property type="molecule type" value="Genomic_DNA"/>
</dbReference>
<evidence type="ECO:0000313" key="2">
    <source>
        <dbReference type="Proteomes" id="UP000460650"/>
    </source>
</evidence>
<sequence>MRILTDEEATGLVGYPEDGVYVAMAEHSGDNPRLLGGEYCEGGLSGTALKAAALPRYYPETAQLVVAIVENGRLMTLWDYRTGDARDLSPATRAMFERIGDLEEEVRLLKSNQDYYRQCLIALKKQHPDCQDSINDVFLSIPYPGLENERR</sequence>
<evidence type="ECO:0000313" key="1">
    <source>
        <dbReference type="EMBL" id="KAB2654637.1"/>
    </source>
</evidence>
<reference evidence="1 2" key="1">
    <citation type="submission" date="2019-09" db="EMBL/GenBank/DDBJ databases">
        <title>Taxonomic organization of the family Brucellaceae based on a phylogenomic approach.</title>
        <authorList>
            <person name="Leclercq S."/>
            <person name="Cloeckaert A."/>
            <person name="Zygmunt M.S."/>
        </authorList>
    </citation>
    <scope>NUCLEOTIDE SEQUENCE [LARGE SCALE GENOMIC DNA]</scope>
    <source>
        <strain evidence="1 2">TA93</strain>
    </source>
</reference>
<dbReference type="Proteomes" id="UP000460650">
    <property type="component" value="Unassembled WGS sequence"/>
</dbReference>
<name>A0A7V7VQ86_9HYPH</name>
<gene>
    <name evidence="1" type="ORF">F9K94_23630</name>
</gene>
<dbReference type="AlphaFoldDB" id="A0A7V7VQ86"/>
<dbReference type="RefSeq" id="WP_151610613.1">
    <property type="nucleotide sequence ID" value="NZ_WBVY01000012.1"/>
</dbReference>
<proteinExistence type="predicted"/>